<evidence type="ECO:0000313" key="3">
    <source>
        <dbReference type="Proteomes" id="UP000706525"/>
    </source>
</evidence>
<evidence type="ECO:0000256" key="1">
    <source>
        <dbReference type="SAM" id="MobiDB-lite"/>
    </source>
</evidence>
<protein>
    <submittedName>
        <fullName evidence="2">Uncharacterized protein</fullName>
    </submittedName>
</protein>
<organism evidence="2 3">
    <name type="scientific">Cupriavidus pampae</name>
    <dbReference type="NCBI Taxonomy" id="659251"/>
    <lineage>
        <taxon>Bacteria</taxon>
        <taxon>Pseudomonadati</taxon>
        <taxon>Pseudomonadota</taxon>
        <taxon>Betaproteobacteria</taxon>
        <taxon>Burkholderiales</taxon>
        <taxon>Burkholderiaceae</taxon>
        <taxon>Cupriavidus</taxon>
    </lineage>
</organism>
<gene>
    <name evidence="2" type="ORF">LMG32289_06749</name>
</gene>
<comment type="caution">
    <text evidence="2">The sequence shown here is derived from an EMBL/GenBank/DDBJ whole genome shotgun (WGS) entry which is preliminary data.</text>
</comment>
<evidence type="ECO:0000313" key="2">
    <source>
        <dbReference type="EMBL" id="CAG9187057.1"/>
    </source>
</evidence>
<accession>A0ABM8Y339</accession>
<name>A0ABM8Y339_9BURK</name>
<dbReference type="Proteomes" id="UP000706525">
    <property type="component" value="Unassembled WGS sequence"/>
</dbReference>
<dbReference type="EMBL" id="CAJZAG010000025">
    <property type="protein sequence ID" value="CAG9187057.1"/>
    <property type="molecule type" value="Genomic_DNA"/>
</dbReference>
<keyword evidence="3" id="KW-1185">Reference proteome</keyword>
<sequence>MLRGGVVRQDGTPRALEVPDFATLRASGDKNRPAEGTPWNAARYGLRNDA</sequence>
<feature type="region of interest" description="Disordered" evidence="1">
    <location>
        <begin position="1"/>
        <end position="50"/>
    </location>
</feature>
<proteinExistence type="predicted"/>
<reference evidence="2 3" key="1">
    <citation type="submission" date="2021-08" db="EMBL/GenBank/DDBJ databases">
        <authorList>
            <person name="Peeters C."/>
        </authorList>
    </citation>
    <scope>NUCLEOTIDE SEQUENCE [LARGE SCALE GENOMIC DNA]</scope>
    <source>
        <strain evidence="2 3">LMG 32289</strain>
    </source>
</reference>